<feature type="transmembrane region" description="Helical" evidence="6">
    <location>
        <begin position="30"/>
        <end position="50"/>
    </location>
</feature>
<evidence type="ECO:0000259" key="7">
    <source>
        <dbReference type="Pfam" id="PF02706"/>
    </source>
</evidence>
<keyword evidence="4 6" id="KW-1133">Transmembrane helix</keyword>
<name>A0A1I3IP70_9SPIR</name>
<evidence type="ECO:0000256" key="2">
    <source>
        <dbReference type="ARBA" id="ARBA00022475"/>
    </source>
</evidence>
<evidence type="ECO:0000256" key="5">
    <source>
        <dbReference type="ARBA" id="ARBA00023136"/>
    </source>
</evidence>
<evidence type="ECO:0000256" key="1">
    <source>
        <dbReference type="ARBA" id="ARBA00004651"/>
    </source>
</evidence>
<keyword evidence="3 6" id="KW-0812">Transmembrane</keyword>
<dbReference type="AlphaFoldDB" id="A0A1I3IP70"/>
<dbReference type="RefSeq" id="WP_074930353.1">
    <property type="nucleotide sequence ID" value="NZ_FORI01000002.1"/>
</dbReference>
<protein>
    <submittedName>
        <fullName evidence="8">Chain length determinant protein</fullName>
    </submittedName>
</protein>
<feature type="transmembrane region" description="Helical" evidence="6">
    <location>
        <begin position="251"/>
        <end position="272"/>
    </location>
</feature>
<evidence type="ECO:0000256" key="6">
    <source>
        <dbReference type="SAM" id="Phobius"/>
    </source>
</evidence>
<evidence type="ECO:0000256" key="4">
    <source>
        <dbReference type="ARBA" id="ARBA00022989"/>
    </source>
</evidence>
<reference evidence="9" key="1">
    <citation type="submission" date="2016-10" db="EMBL/GenBank/DDBJ databases">
        <authorList>
            <person name="Varghese N."/>
            <person name="Submissions S."/>
        </authorList>
    </citation>
    <scope>NUCLEOTIDE SEQUENCE [LARGE SCALE GENOMIC DNA]</scope>
    <source>
        <strain evidence="9">XBD1002</strain>
    </source>
</reference>
<organism evidence="8 9">
    <name type="scientific">Treponema bryantii</name>
    <dbReference type="NCBI Taxonomy" id="163"/>
    <lineage>
        <taxon>Bacteria</taxon>
        <taxon>Pseudomonadati</taxon>
        <taxon>Spirochaetota</taxon>
        <taxon>Spirochaetia</taxon>
        <taxon>Spirochaetales</taxon>
        <taxon>Treponemataceae</taxon>
        <taxon>Treponema</taxon>
    </lineage>
</organism>
<keyword evidence="5 6" id="KW-0472">Membrane</keyword>
<dbReference type="InterPro" id="IPR003856">
    <property type="entry name" value="LPS_length_determ_N"/>
</dbReference>
<keyword evidence="2" id="KW-1003">Cell membrane</keyword>
<keyword evidence="9" id="KW-1185">Reference proteome</keyword>
<evidence type="ECO:0000313" key="9">
    <source>
        <dbReference type="Proteomes" id="UP000182737"/>
    </source>
</evidence>
<sequence length="298" mass="33479">MNELENAKTIAEDDEISLIDLFSVLIKHRFLIIAGTCAVAVLGILYLFILPMCMKSADKHEVTIEYTYQINSMPLSLEQELGFNDQKQKVVVSLANYNVTRLTLLADEVKMYNPFGVDLASMTSYQYNRFIQNLVNSKKYNVEVSPMQTSLSITLTVPEKNIEAANQMIQSIVGNTNSEIENYLFPKLNSIEKSVNETLSYVAEGDNSATTQKLKDTQVQIRNYKTTYNGFLTSAGEPFILLEPLGRVKKLVIITFAAFFILVFVAFLLNAIDNIKQDPEASEKIKSAWIGGKLAKKK</sequence>
<gene>
    <name evidence="8" type="ORF">SAMN04487775_10244</name>
</gene>
<dbReference type="Proteomes" id="UP000182737">
    <property type="component" value="Unassembled WGS sequence"/>
</dbReference>
<dbReference type="Pfam" id="PF02706">
    <property type="entry name" value="Wzz"/>
    <property type="match status" value="1"/>
</dbReference>
<feature type="domain" description="Polysaccharide chain length determinant N-terminal" evidence="7">
    <location>
        <begin position="14"/>
        <end position="51"/>
    </location>
</feature>
<evidence type="ECO:0000256" key="3">
    <source>
        <dbReference type="ARBA" id="ARBA00022692"/>
    </source>
</evidence>
<proteinExistence type="predicted"/>
<accession>A0A1I3IP70</accession>
<dbReference type="OrthoDB" id="358604at2"/>
<comment type="subcellular location">
    <subcellularLocation>
        <location evidence="1">Cell membrane</location>
        <topology evidence="1">Multi-pass membrane protein</topology>
    </subcellularLocation>
</comment>
<dbReference type="GO" id="GO:0005886">
    <property type="term" value="C:plasma membrane"/>
    <property type="evidence" value="ECO:0007669"/>
    <property type="project" value="UniProtKB-SubCell"/>
</dbReference>
<dbReference type="EMBL" id="FORI01000002">
    <property type="protein sequence ID" value="SFI49764.1"/>
    <property type="molecule type" value="Genomic_DNA"/>
</dbReference>
<evidence type="ECO:0000313" key="8">
    <source>
        <dbReference type="EMBL" id="SFI49764.1"/>
    </source>
</evidence>